<dbReference type="InterPro" id="IPR024884">
    <property type="entry name" value="NAPE-PLD"/>
</dbReference>
<dbReference type="EMBL" id="JANSUY010000001">
    <property type="protein sequence ID" value="MCR9013512.1"/>
    <property type="molecule type" value="Genomic_DNA"/>
</dbReference>
<dbReference type="AlphaFoldDB" id="A0A9X2P4T9"/>
<protein>
    <submittedName>
        <fullName evidence="2">MBL fold metallo-hydrolase</fullName>
    </submittedName>
</protein>
<dbReference type="InterPro" id="IPR036866">
    <property type="entry name" value="RibonucZ/Hydroxyglut_hydro"/>
</dbReference>
<evidence type="ECO:0000313" key="2">
    <source>
        <dbReference type="EMBL" id="MCR9013512.1"/>
    </source>
</evidence>
<proteinExistence type="predicted"/>
<gene>
    <name evidence="2" type="ORF">NU887_00625</name>
</gene>
<dbReference type="Proteomes" id="UP001142175">
    <property type="component" value="Unassembled WGS sequence"/>
</dbReference>
<dbReference type="Gene3D" id="3.60.15.10">
    <property type="entry name" value="Ribonuclease Z/Hydroxyacylglutathione hydrolase-like"/>
    <property type="match status" value="1"/>
</dbReference>
<comment type="caution">
    <text evidence="2">The sequence shown here is derived from an EMBL/GenBank/DDBJ whole genome shotgun (WGS) entry which is preliminary data.</text>
</comment>
<dbReference type="Pfam" id="PF12706">
    <property type="entry name" value="Lactamase_B_2"/>
    <property type="match status" value="1"/>
</dbReference>
<dbReference type="GO" id="GO:0070290">
    <property type="term" value="F:N-acylphosphatidylethanolamine-specific phospholipase D activity"/>
    <property type="evidence" value="ECO:0007669"/>
    <property type="project" value="InterPro"/>
</dbReference>
<dbReference type="PIRSF" id="PIRSF038896">
    <property type="entry name" value="NAPE-PLD"/>
    <property type="match status" value="1"/>
</dbReference>
<keyword evidence="3" id="KW-1185">Reference proteome</keyword>
<feature type="domain" description="Metallo-beta-lactamase" evidence="1">
    <location>
        <begin position="116"/>
        <end position="310"/>
    </location>
</feature>
<dbReference type="RefSeq" id="WP_258421415.1">
    <property type="nucleotide sequence ID" value="NZ_JANSUY010000001.1"/>
</dbReference>
<dbReference type="GO" id="GO:0005737">
    <property type="term" value="C:cytoplasm"/>
    <property type="evidence" value="ECO:0007669"/>
    <property type="project" value="TreeGrafter"/>
</dbReference>
<dbReference type="InterPro" id="IPR001279">
    <property type="entry name" value="Metallo-B-lactamas"/>
</dbReference>
<dbReference type="SUPFAM" id="SSF56281">
    <property type="entry name" value="Metallo-hydrolase/oxidoreductase"/>
    <property type="match status" value="1"/>
</dbReference>
<organism evidence="2 3">
    <name type="scientific">Aquiflexum gelatinilyticum</name>
    <dbReference type="NCBI Taxonomy" id="2961943"/>
    <lineage>
        <taxon>Bacteria</taxon>
        <taxon>Pseudomonadati</taxon>
        <taxon>Bacteroidota</taxon>
        <taxon>Cytophagia</taxon>
        <taxon>Cytophagales</taxon>
        <taxon>Cyclobacteriaceae</taxon>
        <taxon>Aquiflexum</taxon>
    </lineage>
</organism>
<dbReference type="GO" id="GO:0008270">
    <property type="term" value="F:zinc ion binding"/>
    <property type="evidence" value="ECO:0007669"/>
    <property type="project" value="InterPro"/>
</dbReference>
<evidence type="ECO:0000259" key="1">
    <source>
        <dbReference type="Pfam" id="PF12706"/>
    </source>
</evidence>
<dbReference type="PANTHER" id="PTHR15032">
    <property type="entry name" value="N-ACYL-PHOSPHATIDYLETHANOLAMINE-HYDROLYZING PHOSPHOLIPASE D"/>
    <property type="match status" value="1"/>
</dbReference>
<evidence type="ECO:0000313" key="3">
    <source>
        <dbReference type="Proteomes" id="UP001142175"/>
    </source>
</evidence>
<dbReference type="PANTHER" id="PTHR15032:SF4">
    <property type="entry name" value="N-ACYL-PHOSPHATIDYLETHANOLAMINE-HYDROLYZING PHOSPHOLIPASE D"/>
    <property type="match status" value="1"/>
</dbReference>
<sequence length="365" mass="41271">MLISLSVLIVFVLVVVVFVNHPKFGKLPSGERLERIQSSPNYQKGSFRNLSVTPDLTEGVSYSTVMWDFLFAKKERQTPTEILPSVKTDLLNLSPEADILVWFGHSSYFMQVDGKTILVDPVLSGAATPMPVGGKSFTGSDIYTTEDIPEIDILFISHDHWDHLDYDTILKLKPKIKLVICGLGIGAHFEHWGFDPKTIIEMDWNESVDLEEGFSVTVLPARHFSGRGFSRNKALWVSFAFRTPSMNLYLGGDSGYDRHFAEIGNKYGPFDLAILDNGQYDAAWRYVHLMPNEILTAARELNAKRILPVHSSKFVLGNHPWDEPLEKIIANNESEKQNIITPMIGEQVNLNDSTQAFSLWWRKVK</sequence>
<reference evidence="2" key="1">
    <citation type="submission" date="2022-08" db="EMBL/GenBank/DDBJ databases">
        <authorList>
            <person name="Zhang D."/>
        </authorList>
    </citation>
    <scope>NUCLEOTIDE SEQUENCE</scope>
    <source>
        <strain evidence="2">XJ19-11</strain>
    </source>
</reference>
<accession>A0A9X2P4T9</accession>
<name>A0A9X2P4T9_9BACT</name>